<name>A0ACB9QHN0_9MYRT</name>
<reference evidence="2" key="1">
    <citation type="journal article" date="2023" name="Front. Plant Sci.">
        <title>Chromosomal-level genome assembly of Melastoma candidum provides insights into trichome evolution.</title>
        <authorList>
            <person name="Zhong Y."/>
            <person name="Wu W."/>
            <person name="Sun C."/>
            <person name="Zou P."/>
            <person name="Liu Y."/>
            <person name="Dai S."/>
            <person name="Zhou R."/>
        </authorList>
    </citation>
    <scope>NUCLEOTIDE SEQUENCE [LARGE SCALE GENOMIC DNA]</scope>
</reference>
<comment type="caution">
    <text evidence="1">The sequence shown here is derived from an EMBL/GenBank/DDBJ whole genome shotgun (WGS) entry which is preliminary data.</text>
</comment>
<protein>
    <submittedName>
        <fullName evidence="1">Uncharacterized protein</fullName>
    </submittedName>
</protein>
<proteinExistence type="predicted"/>
<accession>A0ACB9QHN0</accession>
<gene>
    <name evidence="1" type="ORF">MLD38_021344</name>
</gene>
<evidence type="ECO:0000313" key="1">
    <source>
        <dbReference type="EMBL" id="KAI4365352.1"/>
    </source>
</evidence>
<dbReference type="EMBL" id="CM042885">
    <property type="protein sequence ID" value="KAI4365352.1"/>
    <property type="molecule type" value="Genomic_DNA"/>
</dbReference>
<keyword evidence="2" id="KW-1185">Reference proteome</keyword>
<evidence type="ECO:0000313" key="2">
    <source>
        <dbReference type="Proteomes" id="UP001057402"/>
    </source>
</evidence>
<sequence length="312" mass="35918">MPGLDGRLVEDTLPIKKDFKPVQQAPRRMAREVTQLVVEEVKKLFRAGYIRTSRYTMWISSIVPVLKKNGKIRVRIDFRDLNRATPKDEYPMPVADDLIDKTAGHQIMSFIDRFSGYNQIFITEEDIHKTAFRCPLGIFAWVVMSFGLKNAGATYQRAMNAIFDASLGKTVEVYIDDIVVKLTKEELHVDHLRNAFIKMRKRQLKLNPLKCAFGVKAGQFLGFLVHQRSIEVDQNKVKAIQNLTAPKSKMELQAFLGRVNYLHRFIGNVAGKTEAFGNLLRRKNDFMWIEKHEETFNALKKYLTHPPVLVPP</sequence>
<organism evidence="1 2">
    <name type="scientific">Melastoma candidum</name>
    <dbReference type="NCBI Taxonomy" id="119954"/>
    <lineage>
        <taxon>Eukaryota</taxon>
        <taxon>Viridiplantae</taxon>
        <taxon>Streptophyta</taxon>
        <taxon>Embryophyta</taxon>
        <taxon>Tracheophyta</taxon>
        <taxon>Spermatophyta</taxon>
        <taxon>Magnoliopsida</taxon>
        <taxon>eudicotyledons</taxon>
        <taxon>Gunneridae</taxon>
        <taxon>Pentapetalae</taxon>
        <taxon>rosids</taxon>
        <taxon>malvids</taxon>
        <taxon>Myrtales</taxon>
        <taxon>Melastomataceae</taxon>
        <taxon>Melastomatoideae</taxon>
        <taxon>Melastomateae</taxon>
        <taxon>Melastoma</taxon>
    </lineage>
</organism>
<dbReference type="Proteomes" id="UP001057402">
    <property type="component" value="Chromosome 6"/>
</dbReference>